<evidence type="ECO:0000259" key="1">
    <source>
        <dbReference type="Pfam" id="PF05838"/>
    </source>
</evidence>
<name>A0A5C8EM42_9SPIR</name>
<dbReference type="EMBL" id="SAYD01000018">
    <property type="protein sequence ID" value="TXJ39047.1"/>
    <property type="molecule type" value="Genomic_DNA"/>
</dbReference>
<reference evidence="3 4" key="1">
    <citation type="journal article" date="1992" name="Lakartidningen">
        <title>[Penicillin V and not amoxicillin is the first choice preparation in acute otitis].</title>
        <authorList>
            <person name="Kamme C."/>
            <person name="Lundgren K."/>
            <person name="Prellner K."/>
        </authorList>
    </citation>
    <scope>NUCLEOTIDE SEQUENCE [LARGE SCALE GENOMIC DNA]</scope>
    <source>
        <strain evidence="3 4">PC3997IV</strain>
    </source>
</reference>
<dbReference type="Gene3D" id="1.20.141.10">
    <property type="entry name" value="Chitosanase, subunit A, domain 1"/>
    <property type="match status" value="1"/>
</dbReference>
<gene>
    <name evidence="3" type="ORF">EPJ81_08005</name>
</gene>
<feature type="domain" description="Peptidoglycan binding" evidence="2">
    <location>
        <begin position="126"/>
        <end position="186"/>
    </location>
</feature>
<evidence type="ECO:0000313" key="3">
    <source>
        <dbReference type="EMBL" id="TXJ39047.1"/>
    </source>
</evidence>
<comment type="caution">
    <text evidence="3">The sequence shown here is derived from an EMBL/GenBank/DDBJ whole genome shotgun (WGS) entry which is preliminary data.</text>
</comment>
<dbReference type="SUPFAM" id="SSF53955">
    <property type="entry name" value="Lysozyme-like"/>
    <property type="match status" value="1"/>
</dbReference>
<proteinExistence type="predicted"/>
<evidence type="ECO:0000313" key="4">
    <source>
        <dbReference type="Proteomes" id="UP000325002"/>
    </source>
</evidence>
<accession>A0A5C8EM42</accession>
<dbReference type="AlphaFoldDB" id="A0A5C8EM42"/>
<dbReference type="InterPro" id="IPR023346">
    <property type="entry name" value="Lysozyme-like_dom_sf"/>
</dbReference>
<dbReference type="Pfam" id="PF09374">
    <property type="entry name" value="PG_binding_3"/>
    <property type="match status" value="1"/>
</dbReference>
<protein>
    <submittedName>
        <fullName evidence="3">Uncharacterized protein</fullName>
    </submittedName>
</protein>
<evidence type="ECO:0000259" key="2">
    <source>
        <dbReference type="Pfam" id="PF09374"/>
    </source>
</evidence>
<sequence length="189" mass="21777">MADFKISYELLKEWENLKTKKGLIVYSNIPQDKGGETVLGVARKKNPNLSIWQEVDKLKKEYGTHDLILLSNKILENENITKVVEYFFENNYWKKLKCDIVKHQDFASNLFLLGVNAGPKIAIKVGQKSCGIADDGIIGKQTINAWKMASDKECKKFTEIEIKHYESIIIKDPSQERFRRGWLKRANAV</sequence>
<organism evidence="3 4">
    <name type="scientific">Brachyspira aalborgi</name>
    <dbReference type="NCBI Taxonomy" id="29522"/>
    <lineage>
        <taxon>Bacteria</taxon>
        <taxon>Pseudomonadati</taxon>
        <taxon>Spirochaetota</taxon>
        <taxon>Spirochaetia</taxon>
        <taxon>Brachyspirales</taxon>
        <taxon>Brachyspiraceae</taxon>
        <taxon>Brachyspira</taxon>
    </lineage>
</organism>
<dbReference type="RefSeq" id="WP_147778523.1">
    <property type="nucleotide sequence ID" value="NZ_SAYD01000018.1"/>
</dbReference>
<dbReference type="InterPro" id="IPR018537">
    <property type="entry name" value="Peptidoglycan-bd_3"/>
</dbReference>
<dbReference type="Pfam" id="PF05838">
    <property type="entry name" value="Glyco_hydro_108"/>
    <property type="match status" value="1"/>
</dbReference>
<dbReference type="InterPro" id="IPR008565">
    <property type="entry name" value="TtsA-like_GH18_dom"/>
</dbReference>
<feature type="domain" description="TtsA-like Glycoside hydrolase family 108" evidence="1">
    <location>
        <begin position="26"/>
        <end position="118"/>
    </location>
</feature>
<dbReference type="Proteomes" id="UP000325002">
    <property type="component" value="Unassembled WGS sequence"/>
</dbReference>